<sequence length="66" mass="7342">MSEVVNLRDLVSMAESVEFLDKLLQEHGETEEQLMILLLKVASTKAILERALGCDPIVVTLGEDEE</sequence>
<protein>
    <submittedName>
        <fullName evidence="1">Uncharacterized protein</fullName>
    </submittedName>
</protein>
<accession>A0A7G9V144</accession>
<reference evidence="1 2" key="1">
    <citation type="submission" date="2020-06" db="EMBL/GenBank/DDBJ databases">
        <title>Characterization of Pseudomonas phiPsa374-like phages.</title>
        <authorList>
            <person name="Warring S."/>
            <person name="Malone L.M."/>
            <person name="Easingwood R.A."/>
            <person name="Rigano L."/>
            <person name="Frampton R.A."/>
            <person name="Lopez Acedo E."/>
            <person name="Templeton M.D."/>
            <person name="Kleffmann T."/>
            <person name="Bostina M."/>
            <person name="Fineran P.C."/>
        </authorList>
    </citation>
    <scope>NUCLEOTIDE SEQUENCE [LARGE SCALE GENOMIC DNA]</scope>
</reference>
<evidence type="ECO:0000313" key="2">
    <source>
        <dbReference type="Proteomes" id="UP000516074"/>
    </source>
</evidence>
<keyword evidence="2" id="KW-1185">Reference proteome</keyword>
<gene>
    <name evidence="1" type="ORF">phiPsa267_127</name>
</gene>
<proteinExistence type="predicted"/>
<name>A0A7G9V144_9CAUD</name>
<dbReference type="Proteomes" id="UP000516074">
    <property type="component" value="Segment"/>
</dbReference>
<organism evidence="1 2">
    <name type="scientific">Pseudomonas phage phiPsa267</name>
    <dbReference type="NCBI Taxonomy" id="1460361"/>
    <lineage>
        <taxon>Viruses</taxon>
        <taxon>Duplodnaviria</taxon>
        <taxon>Heunggongvirae</taxon>
        <taxon>Uroviricota</taxon>
        <taxon>Caudoviricetes</taxon>
        <taxon>Vandenendeviridae</taxon>
        <taxon>Gorskivirinae</taxon>
        <taxon>Otagovirus</taxon>
        <taxon>Otagovirus psa267</taxon>
    </lineage>
</organism>
<evidence type="ECO:0000313" key="1">
    <source>
        <dbReference type="EMBL" id="QNN99999.1"/>
    </source>
</evidence>
<dbReference type="EMBL" id="MT670417">
    <property type="protein sequence ID" value="QNN99999.1"/>
    <property type="molecule type" value="Genomic_DNA"/>
</dbReference>